<accession>A0AAD4R5M6</accession>
<dbReference type="InterPro" id="IPR036249">
    <property type="entry name" value="Thioredoxin-like_sf"/>
</dbReference>
<name>A0AAD4R5M6_9BILA</name>
<dbReference type="EC" id="2.5.1.18" evidence="1"/>
<dbReference type="InterPro" id="IPR010987">
    <property type="entry name" value="Glutathione-S-Trfase_C-like"/>
</dbReference>
<evidence type="ECO:0000256" key="2">
    <source>
        <dbReference type="ARBA" id="ARBA00022679"/>
    </source>
</evidence>
<evidence type="ECO:0000256" key="3">
    <source>
        <dbReference type="ARBA" id="ARBA00038317"/>
    </source>
</evidence>
<comment type="caution">
    <text evidence="7">The sequence shown here is derived from an EMBL/GenBank/DDBJ whole genome shotgun (WGS) entry which is preliminary data.</text>
</comment>
<evidence type="ECO:0000313" key="7">
    <source>
        <dbReference type="EMBL" id="KAI1711872.1"/>
    </source>
</evidence>
<dbReference type="FunFam" id="3.40.30.10:FF:000035">
    <property type="entry name" value="hematopoietic prostaglandin D synthase"/>
    <property type="match status" value="1"/>
</dbReference>
<dbReference type="SFLD" id="SFLDS00019">
    <property type="entry name" value="Glutathione_Transferase_(cytos"/>
    <property type="match status" value="1"/>
</dbReference>
<feature type="domain" description="GST C-terminal" evidence="6">
    <location>
        <begin position="105"/>
        <end position="230"/>
    </location>
</feature>
<keyword evidence="8" id="KW-1185">Reference proteome</keyword>
<dbReference type="Gene3D" id="1.20.1050.10">
    <property type="match status" value="1"/>
</dbReference>
<dbReference type="EMBL" id="JAKKPZ010000020">
    <property type="protein sequence ID" value="KAI1711872.1"/>
    <property type="molecule type" value="Genomic_DNA"/>
</dbReference>
<dbReference type="PROSITE" id="PS50405">
    <property type="entry name" value="GST_CTER"/>
    <property type="match status" value="1"/>
</dbReference>
<comment type="catalytic activity">
    <reaction evidence="4">
        <text>RX + glutathione = an S-substituted glutathione + a halide anion + H(+)</text>
        <dbReference type="Rhea" id="RHEA:16437"/>
        <dbReference type="ChEBI" id="CHEBI:15378"/>
        <dbReference type="ChEBI" id="CHEBI:16042"/>
        <dbReference type="ChEBI" id="CHEBI:17792"/>
        <dbReference type="ChEBI" id="CHEBI:57925"/>
        <dbReference type="ChEBI" id="CHEBI:90779"/>
        <dbReference type="EC" id="2.5.1.18"/>
    </reaction>
</comment>
<dbReference type="Pfam" id="PF14497">
    <property type="entry name" value="GST_C_3"/>
    <property type="match status" value="1"/>
</dbReference>
<dbReference type="SUPFAM" id="SSF52833">
    <property type="entry name" value="Thioredoxin-like"/>
    <property type="match status" value="1"/>
</dbReference>
<dbReference type="Gene3D" id="3.40.30.10">
    <property type="entry name" value="Glutaredoxin"/>
    <property type="match status" value="1"/>
</dbReference>
<reference evidence="7" key="1">
    <citation type="submission" date="2022-01" db="EMBL/GenBank/DDBJ databases">
        <title>Genome Sequence Resource for Two Populations of Ditylenchus destructor, the Migratory Endoparasitic Phytonematode.</title>
        <authorList>
            <person name="Zhang H."/>
            <person name="Lin R."/>
            <person name="Xie B."/>
        </authorList>
    </citation>
    <scope>NUCLEOTIDE SEQUENCE</scope>
    <source>
        <strain evidence="7">BazhouSP</strain>
    </source>
</reference>
<organism evidence="7 8">
    <name type="scientific">Ditylenchus destructor</name>
    <dbReference type="NCBI Taxonomy" id="166010"/>
    <lineage>
        <taxon>Eukaryota</taxon>
        <taxon>Metazoa</taxon>
        <taxon>Ecdysozoa</taxon>
        <taxon>Nematoda</taxon>
        <taxon>Chromadorea</taxon>
        <taxon>Rhabditida</taxon>
        <taxon>Tylenchina</taxon>
        <taxon>Tylenchomorpha</taxon>
        <taxon>Sphaerularioidea</taxon>
        <taxon>Anguinidae</taxon>
        <taxon>Anguininae</taxon>
        <taxon>Ditylenchus</taxon>
    </lineage>
</organism>
<evidence type="ECO:0000256" key="4">
    <source>
        <dbReference type="ARBA" id="ARBA00047960"/>
    </source>
</evidence>
<dbReference type="InterPro" id="IPR050213">
    <property type="entry name" value="GST_superfamily"/>
</dbReference>
<evidence type="ECO:0000259" key="6">
    <source>
        <dbReference type="PROSITE" id="PS50405"/>
    </source>
</evidence>
<dbReference type="CDD" id="cd03192">
    <property type="entry name" value="GST_C_Sigma_like"/>
    <property type="match status" value="1"/>
</dbReference>
<keyword evidence="2" id="KW-0808">Transferase</keyword>
<dbReference type="GO" id="GO:0004602">
    <property type="term" value="F:glutathione peroxidase activity"/>
    <property type="evidence" value="ECO:0007669"/>
    <property type="project" value="UniProtKB-ARBA"/>
</dbReference>
<protein>
    <recommendedName>
        <fullName evidence="1">glutathione transferase</fullName>
        <ecNumber evidence="1">2.5.1.18</ecNumber>
    </recommendedName>
</protein>
<dbReference type="Pfam" id="PF02798">
    <property type="entry name" value="GST_N"/>
    <property type="match status" value="1"/>
</dbReference>
<dbReference type="PANTHER" id="PTHR11571">
    <property type="entry name" value="GLUTATHIONE S-TRANSFERASE"/>
    <property type="match status" value="1"/>
</dbReference>
<dbReference type="InterPro" id="IPR040079">
    <property type="entry name" value="Glutathione_S-Trfase"/>
</dbReference>
<evidence type="ECO:0000256" key="1">
    <source>
        <dbReference type="ARBA" id="ARBA00012452"/>
    </source>
</evidence>
<dbReference type="AlphaFoldDB" id="A0AAD4R5M6"/>
<dbReference type="InterPro" id="IPR004045">
    <property type="entry name" value="Glutathione_S-Trfase_N"/>
</dbReference>
<dbReference type="GO" id="GO:0004364">
    <property type="term" value="F:glutathione transferase activity"/>
    <property type="evidence" value="ECO:0007669"/>
    <property type="project" value="UniProtKB-EC"/>
</dbReference>
<evidence type="ECO:0000313" key="8">
    <source>
        <dbReference type="Proteomes" id="UP001201812"/>
    </source>
</evidence>
<evidence type="ECO:0000259" key="5">
    <source>
        <dbReference type="PROSITE" id="PS50404"/>
    </source>
</evidence>
<feature type="domain" description="GST N-terminal" evidence="5">
    <location>
        <begin position="26"/>
        <end position="103"/>
    </location>
</feature>
<dbReference type="PROSITE" id="PS50404">
    <property type="entry name" value="GST_NTER"/>
    <property type="match status" value="1"/>
</dbReference>
<dbReference type="PANTHER" id="PTHR11571:SF224">
    <property type="entry name" value="HEMATOPOIETIC PROSTAGLANDIN D SYNTHASE"/>
    <property type="match status" value="1"/>
</dbReference>
<dbReference type="GO" id="GO:0006749">
    <property type="term" value="P:glutathione metabolic process"/>
    <property type="evidence" value="ECO:0007669"/>
    <property type="project" value="TreeGrafter"/>
</dbReference>
<dbReference type="SUPFAM" id="SSF47616">
    <property type="entry name" value="GST C-terminal domain-like"/>
    <property type="match status" value="1"/>
</dbReference>
<dbReference type="InterPro" id="IPR036282">
    <property type="entry name" value="Glutathione-S-Trfase_C_sf"/>
</dbReference>
<proteinExistence type="inferred from homology"/>
<dbReference type="SFLD" id="SFLDG00363">
    <property type="entry name" value="AMPS_(cytGST):_Alpha-__Mu-__Pi"/>
    <property type="match status" value="1"/>
</dbReference>
<dbReference type="Proteomes" id="UP001201812">
    <property type="component" value="Unassembled WGS sequence"/>
</dbReference>
<dbReference type="SFLD" id="SFLDG01205">
    <property type="entry name" value="AMPS.1"/>
    <property type="match status" value="1"/>
</dbReference>
<sequence length="230" mass="26764">MDDEDERNLLYKLCCSRPRPADPKLAKYRLRYFDIRGLGEPIRMIFHYAQVPFEDVRISQDEWSDLKSSTRYGKLPELEVEGKKLAESMSIARFLGNKFGLGGSDEWQKQKIDEISDIQKDLAHELSSFIGTALGMREGDKKALRKELYLPTIRRYLPTYVRMLDESGSGFLISSGPTWVDFFVEEYLTTLNNVDPKLFKKYPKLAEYVERVQHLPQLRSYMSTRQSSVV</sequence>
<dbReference type="CDD" id="cd03039">
    <property type="entry name" value="GST_N_Sigma_like"/>
    <property type="match status" value="1"/>
</dbReference>
<dbReference type="InterPro" id="IPR004046">
    <property type="entry name" value="GST_C"/>
</dbReference>
<gene>
    <name evidence="7" type="ORF">DdX_09832</name>
</gene>
<comment type="similarity">
    <text evidence="3">Belongs to the GST superfamily. Sigma family.</text>
</comment>